<gene>
    <name evidence="1" type="ORF">BAY32_00605</name>
    <name evidence="2" type="ORF">BB021_00050</name>
</gene>
<dbReference type="Proteomes" id="UP000190016">
    <property type="component" value="Unassembled WGS sequence"/>
</dbReference>
<dbReference type="EMBL" id="MBDS01000002">
    <property type="protein sequence ID" value="OPB92832.1"/>
    <property type="molecule type" value="Genomic_DNA"/>
</dbReference>
<evidence type="ECO:0000313" key="4">
    <source>
        <dbReference type="Proteomes" id="UP000190816"/>
    </source>
</evidence>
<organism evidence="1 4">
    <name type="scientific">Elizabethkingia ursingii</name>
    <dbReference type="NCBI Taxonomy" id="1756150"/>
    <lineage>
        <taxon>Bacteria</taxon>
        <taxon>Pseudomonadati</taxon>
        <taxon>Bacteroidota</taxon>
        <taxon>Flavobacteriia</taxon>
        <taxon>Flavobacteriales</taxon>
        <taxon>Weeksellaceae</taxon>
        <taxon>Elizabethkingia</taxon>
    </lineage>
</organism>
<dbReference type="Proteomes" id="UP000190816">
    <property type="component" value="Unassembled WGS sequence"/>
</dbReference>
<dbReference type="AlphaFoldDB" id="A0AAJ3NEJ5"/>
<dbReference type="EMBL" id="MAIC01000011">
    <property type="protein sequence ID" value="OPB78673.1"/>
    <property type="molecule type" value="Genomic_DNA"/>
</dbReference>
<comment type="caution">
    <text evidence="1">The sequence shown here is derived from an EMBL/GenBank/DDBJ whole genome shotgun (WGS) entry which is preliminary data.</text>
</comment>
<accession>A0AAJ3NEJ5</accession>
<reference evidence="1 4" key="1">
    <citation type="submission" date="2016-06" db="EMBL/GenBank/DDBJ databases">
        <authorList>
            <person name="Nicholson A.C."/>
        </authorList>
    </citation>
    <scope>NUCLEOTIDE SEQUENCE [LARGE SCALE GENOMIC DNA]</scope>
    <source>
        <strain evidence="1 4">G4123</strain>
    </source>
</reference>
<reference evidence="2 3" key="2">
    <citation type="submission" date="2016-07" db="EMBL/GenBank/DDBJ databases">
        <title>Revisiting the Taxonomy of the Elizabethkingia Genus based on Whole-Genome Sequencing, Optical Mapping, and MALDI-TOF.</title>
        <authorList>
            <person name="Nicholson A.C."/>
        </authorList>
    </citation>
    <scope>NUCLEOTIDE SEQUENCE [LARGE SCALE GENOMIC DNA]</scope>
    <source>
        <strain evidence="2 3">C1558</strain>
    </source>
</reference>
<protein>
    <submittedName>
        <fullName evidence="1">Uncharacterized protein</fullName>
    </submittedName>
</protein>
<evidence type="ECO:0000313" key="3">
    <source>
        <dbReference type="Proteomes" id="UP000190016"/>
    </source>
</evidence>
<evidence type="ECO:0000313" key="1">
    <source>
        <dbReference type="EMBL" id="OPB78673.1"/>
    </source>
</evidence>
<evidence type="ECO:0000313" key="2">
    <source>
        <dbReference type="EMBL" id="OPB92832.1"/>
    </source>
</evidence>
<sequence length="71" mass="8210">MFKRKINTNNISDTLGSNYKKTDLERAKIVLEKAKEANKNRPVVRLSGKDTEFGYLLSKKNNIQDKPKKNK</sequence>
<keyword evidence="3" id="KW-1185">Reference proteome</keyword>
<dbReference type="RefSeq" id="WP_078404136.1">
    <property type="nucleotide sequence ID" value="NZ_CP016377.1"/>
</dbReference>
<dbReference type="KEGG" id="ego:BBD34_14585"/>
<name>A0AAJ3NEJ5_9FLAO</name>
<proteinExistence type="predicted"/>